<dbReference type="EMBL" id="JAVIFY010000004">
    <property type="protein sequence ID" value="MDQ9091550.1"/>
    <property type="molecule type" value="Genomic_DNA"/>
</dbReference>
<feature type="domain" description="DUF4377" evidence="1">
    <location>
        <begin position="33"/>
        <end position="102"/>
    </location>
</feature>
<dbReference type="PROSITE" id="PS51257">
    <property type="entry name" value="PROKAR_LIPOPROTEIN"/>
    <property type="match status" value="1"/>
</dbReference>
<gene>
    <name evidence="2" type="ORF">RC083_08110</name>
</gene>
<dbReference type="RefSeq" id="WP_138555920.1">
    <property type="nucleotide sequence ID" value="NZ_JAVIFY010000004.1"/>
</dbReference>
<name>A0ABU1BB29_PSEHA</name>
<keyword evidence="3" id="KW-1185">Reference proteome</keyword>
<evidence type="ECO:0000259" key="1">
    <source>
        <dbReference type="Pfam" id="PF14302"/>
    </source>
</evidence>
<reference evidence="2 3" key="1">
    <citation type="submission" date="2023-08" db="EMBL/GenBank/DDBJ databases">
        <title>Pseudoalteromonas haloplanktis LL1 genome.</title>
        <authorList>
            <person name="Wu S."/>
        </authorList>
    </citation>
    <scope>NUCLEOTIDE SEQUENCE [LARGE SCALE GENOMIC DNA]</scope>
    <source>
        <strain evidence="2 3">LL1</strain>
    </source>
</reference>
<evidence type="ECO:0000313" key="2">
    <source>
        <dbReference type="EMBL" id="MDQ9091550.1"/>
    </source>
</evidence>
<dbReference type="InterPro" id="IPR025485">
    <property type="entry name" value="DUF4377"/>
</dbReference>
<comment type="caution">
    <text evidence="2">The sequence shown here is derived from an EMBL/GenBank/DDBJ whole genome shotgun (WGS) entry which is preliminary data.</text>
</comment>
<organism evidence="2 3">
    <name type="scientific">Pseudoalteromonas haloplanktis</name>
    <name type="common">Alteromonas haloplanktis</name>
    <dbReference type="NCBI Taxonomy" id="228"/>
    <lineage>
        <taxon>Bacteria</taxon>
        <taxon>Pseudomonadati</taxon>
        <taxon>Pseudomonadota</taxon>
        <taxon>Gammaproteobacteria</taxon>
        <taxon>Alteromonadales</taxon>
        <taxon>Pseudoalteromonadaceae</taxon>
        <taxon>Pseudoalteromonas</taxon>
    </lineage>
</organism>
<sequence length="177" mass="19834">MHIRIVILLITCLLIISCDDDNGTSSLDTKTFASYKTPCVGVSQQLCLIIQDDDVGSYFYDSIEGFDFVWGHTYQLSLKITDIINPLADASSLQYSIENVISDIEDNVGTRYEYSLVELLEWTFTKESGVYYFLGQPFECQMGVDCDGLVNLNNSGGLVNVTFEYIGDGQITLVQWN</sequence>
<protein>
    <submittedName>
        <fullName evidence="2">DUF4377 domain-containing protein</fullName>
    </submittedName>
</protein>
<dbReference type="Proteomes" id="UP001226574">
    <property type="component" value="Unassembled WGS sequence"/>
</dbReference>
<proteinExistence type="predicted"/>
<accession>A0ABU1BB29</accession>
<evidence type="ECO:0000313" key="3">
    <source>
        <dbReference type="Proteomes" id="UP001226574"/>
    </source>
</evidence>
<dbReference type="Pfam" id="PF14302">
    <property type="entry name" value="DUF4377"/>
    <property type="match status" value="1"/>
</dbReference>